<comment type="caution">
    <text evidence="3">The sequence shown here is derived from an EMBL/GenBank/DDBJ whole genome shotgun (WGS) entry which is preliminary data.</text>
</comment>
<dbReference type="PANTHER" id="PTHR43143:SF1">
    <property type="entry name" value="SERINE_THREONINE-PROTEIN PHOSPHATASE CPPED1"/>
    <property type="match status" value="1"/>
</dbReference>
<dbReference type="SUPFAM" id="SSF56300">
    <property type="entry name" value="Metallo-dependent phosphatases"/>
    <property type="match status" value="1"/>
</dbReference>
<protein>
    <recommendedName>
        <fullName evidence="2">Calcineurin-like phosphoesterase domain-containing protein</fullName>
    </recommendedName>
</protein>
<dbReference type="InterPro" id="IPR004843">
    <property type="entry name" value="Calcineurin-like_PHP"/>
</dbReference>
<evidence type="ECO:0000313" key="4">
    <source>
        <dbReference type="Proteomes" id="UP000279457"/>
    </source>
</evidence>
<feature type="compositionally biased region" description="Low complexity" evidence="1">
    <location>
        <begin position="25"/>
        <end position="38"/>
    </location>
</feature>
<dbReference type="Gene3D" id="3.60.21.10">
    <property type="match status" value="1"/>
</dbReference>
<feature type="region of interest" description="Disordered" evidence="1">
    <location>
        <begin position="20"/>
        <end position="48"/>
    </location>
</feature>
<evidence type="ECO:0000313" key="3">
    <source>
        <dbReference type="EMBL" id="RQM40155.1"/>
    </source>
</evidence>
<organism evidence="3 4">
    <name type="scientific">Erwinia psidii</name>
    <dbReference type="NCBI Taxonomy" id="69224"/>
    <lineage>
        <taxon>Bacteria</taxon>
        <taxon>Pseudomonadati</taxon>
        <taxon>Pseudomonadota</taxon>
        <taxon>Gammaproteobacteria</taxon>
        <taxon>Enterobacterales</taxon>
        <taxon>Erwiniaceae</taxon>
        <taxon>Erwinia</taxon>
    </lineage>
</organism>
<reference evidence="3 4" key="1">
    <citation type="submission" date="2018-10" db="EMBL/GenBank/DDBJ databases">
        <title>Draft genome sequence for the type isolate of Erwinia psidii, agent causal of bacterial blight in guava (Psidium guajava) and wilt and die-back of Eucalyptus spp.</title>
        <authorList>
            <person name="Hermenegildo P.S."/>
            <person name="Santos S.A."/>
            <person name="Guimaraes L.M.S."/>
            <person name="Vidigal P.M.P."/>
            <person name="Pereira I.C."/>
            <person name="Badel J.L."/>
            <person name="Alfenas-Zerbini P."/>
            <person name="Ferreira M.A.S.V."/>
            <person name="Alfenas A.C."/>
        </authorList>
    </citation>
    <scope>NUCLEOTIDE SEQUENCE [LARGE SCALE GENOMIC DNA]</scope>
    <source>
        <strain evidence="3 4">IBSBF 435</strain>
    </source>
</reference>
<dbReference type="RefSeq" id="WP_124231591.1">
    <property type="nucleotide sequence ID" value="NZ_RHHM01000001.1"/>
</dbReference>
<name>A0A3N6V4U9_9GAMM</name>
<dbReference type="AlphaFoldDB" id="A0A3N6V4U9"/>
<evidence type="ECO:0000259" key="2">
    <source>
        <dbReference type="Pfam" id="PF00149"/>
    </source>
</evidence>
<keyword evidence="4" id="KW-1185">Reference proteome</keyword>
<dbReference type="EMBL" id="RHHM01000001">
    <property type="protein sequence ID" value="RQM40155.1"/>
    <property type="molecule type" value="Genomic_DNA"/>
</dbReference>
<dbReference type="PANTHER" id="PTHR43143">
    <property type="entry name" value="METALLOPHOSPHOESTERASE, CALCINEURIN SUPERFAMILY"/>
    <property type="match status" value="1"/>
</dbReference>
<dbReference type="OrthoDB" id="9784378at2"/>
<dbReference type="GO" id="GO:0016787">
    <property type="term" value="F:hydrolase activity"/>
    <property type="evidence" value="ECO:0007669"/>
    <property type="project" value="InterPro"/>
</dbReference>
<proteinExistence type="predicted"/>
<evidence type="ECO:0000256" key="1">
    <source>
        <dbReference type="SAM" id="MobiDB-lite"/>
    </source>
</evidence>
<dbReference type="InterPro" id="IPR051918">
    <property type="entry name" value="STPP_CPPED1"/>
</dbReference>
<accession>A0A3N6V4U9</accession>
<feature type="domain" description="Calcineurin-like phosphoesterase" evidence="2">
    <location>
        <begin position="126"/>
        <end position="317"/>
    </location>
</feature>
<dbReference type="Proteomes" id="UP000279457">
    <property type="component" value="Unassembled WGS sequence"/>
</dbReference>
<dbReference type="Pfam" id="PF00149">
    <property type="entry name" value="Metallophos"/>
    <property type="match status" value="1"/>
</dbReference>
<sequence>MSTFILISLLMPVIAKGSATDRVSDSTSNDTVDSATVSLSSGDDNQPEVDVSSLLTDGPTPCVPVIIKAGDASSFDYAVLADPQGFRLMSGGDPNSESANGEEGKRINTNLVRSLNTSNATTKLAFGIINGDITEFGRANSWKAFFRIYNNMNFSYLFGLGNHDYQSNAANCFDSNYMTIDGCAIRSVSNMVRQFYHYKNNIKLKNFSADWTDGRGSMAYSWGYGGVHFVQLQNHPNYQVRLNGTGGNTCYDIIPSLTWLSDELRKARLRGIKNIILNMHEYRDHFTRSSNAYARQQFQAIMLTYKPLAVFVGHTHYFLRRTHTNDSFYGNTTVYTTGRPLMENTIR</sequence>
<dbReference type="InterPro" id="IPR029052">
    <property type="entry name" value="Metallo-depent_PP-like"/>
</dbReference>
<gene>
    <name evidence="3" type="ORF">EB241_02390</name>
</gene>